<dbReference type="Proteomes" id="UP001168821">
    <property type="component" value="Unassembled WGS sequence"/>
</dbReference>
<gene>
    <name evidence="1" type="ORF">Zmor_004704</name>
</gene>
<evidence type="ECO:0008006" key="3">
    <source>
        <dbReference type="Google" id="ProtNLM"/>
    </source>
</evidence>
<dbReference type="EMBL" id="JALNTZ010000002">
    <property type="protein sequence ID" value="KAJ3660248.1"/>
    <property type="molecule type" value="Genomic_DNA"/>
</dbReference>
<dbReference type="AlphaFoldDB" id="A0AA38MLK0"/>
<organism evidence="1 2">
    <name type="scientific">Zophobas morio</name>
    <dbReference type="NCBI Taxonomy" id="2755281"/>
    <lineage>
        <taxon>Eukaryota</taxon>
        <taxon>Metazoa</taxon>
        <taxon>Ecdysozoa</taxon>
        <taxon>Arthropoda</taxon>
        <taxon>Hexapoda</taxon>
        <taxon>Insecta</taxon>
        <taxon>Pterygota</taxon>
        <taxon>Neoptera</taxon>
        <taxon>Endopterygota</taxon>
        <taxon>Coleoptera</taxon>
        <taxon>Polyphaga</taxon>
        <taxon>Cucujiformia</taxon>
        <taxon>Tenebrionidae</taxon>
        <taxon>Zophobas</taxon>
    </lineage>
</organism>
<reference evidence="1" key="1">
    <citation type="journal article" date="2023" name="G3 (Bethesda)">
        <title>Whole genome assemblies of Zophobas morio and Tenebrio molitor.</title>
        <authorList>
            <person name="Kaur S."/>
            <person name="Stinson S.A."/>
            <person name="diCenzo G.C."/>
        </authorList>
    </citation>
    <scope>NUCLEOTIDE SEQUENCE</scope>
    <source>
        <strain evidence="1">QUZm001</strain>
    </source>
</reference>
<keyword evidence="2" id="KW-1185">Reference proteome</keyword>
<evidence type="ECO:0000313" key="2">
    <source>
        <dbReference type="Proteomes" id="UP001168821"/>
    </source>
</evidence>
<protein>
    <recommendedName>
        <fullName evidence="3">Zinc finger PHD-type domain-containing protein</fullName>
    </recommendedName>
</protein>
<accession>A0AA38MLK0</accession>
<comment type="caution">
    <text evidence="1">The sequence shown here is derived from an EMBL/GenBank/DDBJ whole genome shotgun (WGS) entry which is preliminary data.</text>
</comment>
<name>A0AA38MLK0_9CUCU</name>
<proteinExistence type="predicted"/>
<sequence>MPACRICDINIKGFEKAQKCFACGNKDHAKCLKIEESDLKILCKYGNFRYLCNECLILEGTSKIDVLKESVVKCLNHIENKIEHNNQILNQVKETLPSESSTKNDSYSNVVSKSKSTVILQPKDTKELTLSQVDPVKLNLDVACVKPGRNGSIIISCNDTADSNKIKNLVGKKLTDYNVKNLPSLKPRIRISGIDKDIPDEEVVDYIVGENRSLFSTEYICVLKKYLPLRNNNKRMQAIVEVDLGSYSNITNAGKLLVGYDYCKVLGRD</sequence>
<evidence type="ECO:0000313" key="1">
    <source>
        <dbReference type="EMBL" id="KAJ3660248.1"/>
    </source>
</evidence>